<comment type="domain">
    <text evidence="4">Contains a C-terminal catalytic domain, and an N-terminal region which modulates catalytic activity.</text>
</comment>
<dbReference type="HAMAP" id="MF_00099">
    <property type="entry name" value="CheB_chemtxs"/>
    <property type="match status" value="1"/>
</dbReference>
<comment type="similarity">
    <text evidence="4">Belongs to the CheB family.</text>
</comment>
<dbReference type="Pfam" id="PF00072">
    <property type="entry name" value="Response_reg"/>
    <property type="match status" value="1"/>
</dbReference>
<comment type="function">
    <text evidence="4">Involved in chemotaxis. Part of a chemotaxis signal transduction system that modulates chemotaxis in response to various stimuli. Catalyzes the demethylation of specific methylglutamate residues introduced into the chemoreceptors (methyl-accepting chemotaxis proteins or MCP) by CheR. Also mediates the irreversible deamidation of specific glutamine residues to glutamic acid.</text>
</comment>
<dbReference type="PANTHER" id="PTHR42872">
    <property type="entry name" value="PROTEIN-GLUTAMATE METHYLESTERASE/PROTEIN-GLUTAMINE GLUTAMINASE"/>
    <property type="match status" value="1"/>
</dbReference>
<feature type="active site" evidence="4 5">
    <location>
        <position position="317"/>
    </location>
</feature>
<dbReference type="InterPro" id="IPR008248">
    <property type="entry name" value="CheB-like"/>
</dbReference>
<evidence type="ECO:0000259" key="7">
    <source>
        <dbReference type="PROSITE" id="PS50110"/>
    </source>
</evidence>
<evidence type="ECO:0000259" key="8">
    <source>
        <dbReference type="PROSITE" id="PS50122"/>
    </source>
</evidence>
<evidence type="ECO:0000256" key="3">
    <source>
        <dbReference type="ARBA" id="ARBA00048267"/>
    </source>
</evidence>
<evidence type="ECO:0000313" key="9">
    <source>
        <dbReference type="EMBL" id="MFH0260298.1"/>
    </source>
</evidence>
<dbReference type="PANTHER" id="PTHR42872:SF3">
    <property type="entry name" value="PROTEIN-GLUTAMATE METHYLESTERASE_PROTEIN-GLUTAMINE GLUTAMINASE 1"/>
    <property type="match status" value="1"/>
</dbReference>
<evidence type="ECO:0000313" key="10">
    <source>
        <dbReference type="Proteomes" id="UP001607125"/>
    </source>
</evidence>
<sequence>MSLKVLVVDDSSFFRRRVSDIINAAPRLEVVDVAVNGKEAVEKALSLKPDVITMDIEMPVMDGISAVREIMASQPTPILMFSSLTHEGAKATLDALEAGALDFIPKKFEDIARNKDEAVNLLQQRVQQIASRRALLRRTPIRPISRPAGTVTSRTAASRVEPAMSAVKTTAPVTSAARFRASGKSYQLTAIGTSTGGPVALQKILTKLPVNYPHPILLVQHMPATFTAAFAARLNSLCQITVKEAADGDMLQPGVAYLAPGGMQMMLEGRPGNTKIRIIDGGERMNYKPCVDVTFGSAAKIYQDKVLSMILTGMGADGREGARMLKAAGSTIWAQDEESCVVYGMPQAVAKAGISTEDLPLERIAERILVELKRH</sequence>
<dbReference type="Gene3D" id="3.40.50.2300">
    <property type="match status" value="1"/>
</dbReference>
<feature type="modified residue" description="4-aspartylphosphate" evidence="4 6">
    <location>
        <position position="55"/>
    </location>
</feature>
<name>A0ABW7IGA5_9VIBR</name>
<proteinExistence type="inferred from homology"/>
<comment type="subcellular location">
    <subcellularLocation>
        <location evidence="4">Cytoplasm</location>
    </subcellularLocation>
</comment>
<comment type="caution">
    <text evidence="9">The sequence shown here is derived from an EMBL/GenBank/DDBJ whole genome shotgun (WGS) entry which is preliminary data.</text>
</comment>
<dbReference type="PROSITE" id="PS50122">
    <property type="entry name" value="CHEB"/>
    <property type="match status" value="1"/>
</dbReference>
<comment type="catalytic activity">
    <reaction evidence="4">
        <text>L-glutaminyl-[protein] + H2O = L-glutamyl-[protein] + NH4(+)</text>
        <dbReference type="Rhea" id="RHEA:16441"/>
        <dbReference type="Rhea" id="RHEA-COMP:10207"/>
        <dbReference type="Rhea" id="RHEA-COMP:10208"/>
        <dbReference type="ChEBI" id="CHEBI:15377"/>
        <dbReference type="ChEBI" id="CHEBI:28938"/>
        <dbReference type="ChEBI" id="CHEBI:29973"/>
        <dbReference type="ChEBI" id="CHEBI:30011"/>
        <dbReference type="EC" id="3.5.1.44"/>
    </reaction>
</comment>
<dbReference type="EMBL" id="JBIHSF010000006">
    <property type="protein sequence ID" value="MFH0260298.1"/>
    <property type="molecule type" value="Genomic_DNA"/>
</dbReference>
<dbReference type="PIRSF" id="PIRSF000876">
    <property type="entry name" value="RR_chemtxs_CheB"/>
    <property type="match status" value="1"/>
</dbReference>
<reference evidence="9 10" key="1">
    <citation type="submission" date="2024-10" db="EMBL/GenBank/DDBJ databases">
        <authorList>
            <person name="Yibar A."/>
            <person name="Saticioglu I.B."/>
            <person name="Duman M."/>
            <person name="Ajmi N."/>
            <person name="Gurler F."/>
            <person name="Ay H."/>
            <person name="Onuk E."/>
            <person name="Guler S."/>
            <person name="Romalde J.L."/>
        </authorList>
    </citation>
    <scope>NUCLEOTIDE SEQUENCE [LARGE SCALE GENOMIC DNA]</scope>
    <source>
        <strain evidence="9 10">1-TCBS-B</strain>
    </source>
</reference>
<dbReference type="NCBIfam" id="NF001965">
    <property type="entry name" value="PRK00742.1"/>
    <property type="match status" value="1"/>
</dbReference>
<dbReference type="PROSITE" id="PS50110">
    <property type="entry name" value="RESPONSE_REGULATORY"/>
    <property type="match status" value="1"/>
</dbReference>
<evidence type="ECO:0000256" key="4">
    <source>
        <dbReference type="HAMAP-Rule" id="MF_00099"/>
    </source>
</evidence>
<accession>A0ABW7IGA5</accession>
<keyword evidence="4" id="KW-0963">Cytoplasm</keyword>
<feature type="active site" evidence="4 5">
    <location>
        <position position="194"/>
    </location>
</feature>
<dbReference type="InterPro" id="IPR011006">
    <property type="entry name" value="CheY-like_superfamily"/>
</dbReference>
<gene>
    <name evidence="4" type="primary">cheB</name>
    <name evidence="9" type="ORF">ACGRH2_07685</name>
</gene>
<dbReference type="Pfam" id="PF01339">
    <property type="entry name" value="CheB_methylest"/>
    <property type="match status" value="1"/>
</dbReference>
<evidence type="ECO:0000256" key="2">
    <source>
        <dbReference type="ARBA" id="ARBA00022801"/>
    </source>
</evidence>
<dbReference type="InterPro" id="IPR000673">
    <property type="entry name" value="Sig_transdc_resp-reg_Me-estase"/>
</dbReference>
<dbReference type="Proteomes" id="UP001607125">
    <property type="component" value="Unassembled WGS sequence"/>
</dbReference>
<evidence type="ECO:0000256" key="5">
    <source>
        <dbReference type="PROSITE-ProRule" id="PRU00050"/>
    </source>
</evidence>
<dbReference type="CDD" id="cd16432">
    <property type="entry name" value="CheB_Rec"/>
    <property type="match status" value="1"/>
</dbReference>
<feature type="active site" evidence="4 5">
    <location>
        <position position="221"/>
    </location>
</feature>
<keyword evidence="1 4" id="KW-0145">Chemotaxis</keyword>
<dbReference type="InterPro" id="IPR035909">
    <property type="entry name" value="CheB_C"/>
</dbReference>
<comment type="PTM">
    <text evidence="4">Phosphorylated by CheA. Phosphorylation of the N-terminal regulatory domain activates the methylesterase activity.</text>
</comment>
<keyword evidence="2 4" id="KW-0378">Hydrolase</keyword>
<evidence type="ECO:0000256" key="1">
    <source>
        <dbReference type="ARBA" id="ARBA00022500"/>
    </source>
</evidence>
<dbReference type="Gene3D" id="3.40.50.180">
    <property type="entry name" value="Methylesterase CheB, C-terminal domain"/>
    <property type="match status" value="1"/>
</dbReference>
<feature type="domain" description="Response regulatory" evidence="7">
    <location>
        <begin position="4"/>
        <end position="121"/>
    </location>
</feature>
<dbReference type="EC" id="3.1.1.61" evidence="4"/>
<dbReference type="GO" id="GO:0008984">
    <property type="term" value="F:protein-glutamate methylesterase activity"/>
    <property type="evidence" value="ECO:0007669"/>
    <property type="project" value="UniProtKB-EC"/>
</dbReference>
<dbReference type="InterPro" id="IPR001789">
    <property type="entry name" value="Sig_transdc_resp-reg_receiver"/>
</dbReference>
<dbReference type="SUPFAM" id="SSF52738">
    <property type="entry name" value="Methylesterase CheB, C-terminal domain"/>
    <property type="match status" value="1"/>
</dbReference>
<comment type="catalytic activity">
    <reaction evidence="3 4">
        <text>[protein]-L-glutamate 5-O-methyl ester + H2O = L-glutamyl-[protein] + methanol + H(+)</text>
        <dbReference type="Rhea" id="RHEA:23236"/>
        <dbReference type="Rhea" id="RHEA-COMP:10208"/>
        <dbReference type="Rhea" id="RHEA-COMP:10311"/>
        <dbReference type="ChEBI" id="CHEBI:15377"/>
        <dbReference type="ChEBI" id="CHEBI:15378"/>
        <dbReference type="ChEBI" id="CHEBI:17790"/>
        <dbReference type="ChEBI" id="CHEBI:29973"/>
        <dbReference type="ChEBI" id="CHEBI:82795"/>
        <dbReference type="EC" id="3.1.1.61"/>
    </reaction>
</comment>
<keyword evidence="4 6" id="KW-0597">Phosphoprotein</keyword>
<organism evidence="9 10">
    <name type="scientific">Vibrio barjaei</name>
    <dbReference type="NCBI Taxonomy" id="1676683"/>
    <lineage>
        <taxon>Bacteria</taxon>
        <taxon>Pseudomonadati</taxon>
        <taxon>Pseudomonadota</taxon>
        <taxon>Gammaproteobacteria</taxon>
        <taxon>Vibrionales</taxon>
        <taxon>Vibrionaceae</taxon>
        <taxon>Vibrio</taxon>
    </lineage>
</organism>
<evidence type="ECO:0000256" key="6">
    <source>
        <dbReference type="PROSITE-ProRule" id="PRU00169"/>
    </source>
</evidence>
<protein>
    <recommendedName>
        <fullName evidence="4">Protein-glutamate methylesterase/protein-glutamine glutaminase</fullName>
        <ecNumber evidence="4">3.1.1.61</ecNumber>
        <ecNumber evidence="4">3.5.1.44</ecNumber>
    </recommendedName>
</protein>
<dbReference type="RefSeq" id="WP_394628864.1">
    <property type="nucleotide sequence ID" value="NZ_JBIHSF010000006.1"/>
</dbReference>
<feature type="domain" description="CheB-type methylesterase" evidence="8">
    <location>
        <begin position="182"/>
        <end position="375"/>
    </location>
</feature>
<dbReference type="SUPFAM" id="SSF52172">
    <property type="entry name" value="CheY-like"/>
    <property type="match status" value="1"/>
</dbReference>
<dbReference type="CDD" id="cd17541">
    <property type="entry name" value="REC_CheB-like"/>
    <property type="match status" value="1"/>
</dbReference>
<dbReference type="EC" id="3.5.1.44" evidence="4"/>
<keyword evidence="10" id="KW-1185">Reference proteome</keyword>
<dbReference type="SMART" id="SM00448">
    <property type="entry name" value="REC"/>
    <property type="match status" value="1"/>
</dbReference>